<dbReference type="NCBIfam" id="TIGR00062">
    <property type="entry name" value="L27"/>
    <property type="match status" value="1"/>
</dbReference>
<accession>A0A0G1U268</accession>
<dbReference type="FunFam" id="2.40.50.100:FF:000060">
    <property type="entry name" value="Apicoplast ribosomal protein L27"/>
    <property type="match status" value="1"/>
</dbReference>
<dbReference type="Gene3D" id="2.40.50.100">
    <property type="match status" value="1"/>
</dbReference>
<dbReference type="SUPFAM" id="SSF110324">
    <property type="entry name" value="Ribosomal L27 protein-like"/>
    <property type="match status" value="1"/>
</dbReference>
<keyword evidence="3" id="KW-0687">Ribonucleoprotein</keyword>
<evidence type="ECO:0000313" key="7">
    <source>
        <dbReference type="Proteomes" id="UP000034739"/>
    </source>
</evidence>
<evidence type="ECO:0000256" key="1">
    <source>
        <dbReference type="ARBA" id="ARBA00010797"/>
    </source>
</evidence>
<dbReference type="GO" id="GO:0006412">
    <property type="term" value="P:translation"/>
    <property type="evidence" value="ECO:0007669"/>
    <property type="project" value="InterPro"/>
</dbReference>
<dbReference type="EMBL" id="LCOY01000012">
    <property type="protein sequence ID" value="KKU88169.1"/>
    <property type="molecule type" value="Genomic_DNA"/>
</dbReference>
<protein>
    <recommendedName>
        <fullName evidence="4">Large ribosomal subunit protein bL27</fullName>
    </recommendedName>
    <alternativeName>
        <fullName evidence="5">50S ribosomal protein L27</fullName>
    </alternativeName>
</protein>
<evidence type="ECO:0000256" key="4">
    <source>
        <dbReference type="ARBA" id="ARBA00035175"/>
    </source>
</evidence>
<dbReference type="PANTHER" id="PTHR15893">
    <property type="entry name" value="RIBOSOMAL PROTEIN L27"/>
    <property type="match status" value="1"/>
</dbReference>
<keyword evidence="2 6" id="KW-0689">Ribosomal protein</keyword>
<dbReference type="GO" id="GO:1990904">
    <property type="term" value="C:ribonucleoprotein complex"/>
    <property type="evidence" value="ECO:0007669"/>
    <property type="project" value="UniProtKB-KW"/>
</dbReference>
<gene>
    <name evidence="6" type="ORF">UY16_C0012G0010</name>
</gene>
<dbReference type="PRINTS" id="PR00063">
    <property type="entry name" value="RIBOSOMALL27"/>
</dbReference>
<evidence type="ECO:0000256" key="2">
    <source>
        <dbReference type="ARBA" id="ARBA00022980"/>
    </source>
</evidence>
<dbReference type="GO" id="GO:0003735">
    <property type="term" value="F:structural constituent of ribosome"/>
    <property type="evidence" value="ECO:0007669"/>
    <property type="project" value="InterPro"/>
</dbReference>
<evidence type="ECO:0000256" key="3">
    <source>
        <dbReference type="ARBA" id="ARBA00023274"/>
    </source>
</evidence>
<evidence type="ECO:0000313" key="6">
    <source>
        <dbReference type="EMBL" id="KKU88169.1"/>
    </source>
</evidence>
<dbReference type="Proteomes" id="UP000034739">
    <property type="component" value="Unassembled WGS sequence"/>
</dbReference>
<comment type="similarity">
    <text evidence="1">Belongs to the bacterial ribosomal protein bL27 family.</text>
</comment>
<dbReference type="PANTHER" id="PTHR15893:SF0">
    <property type="entry name" value="LARGE RIBOSOMAL SUBUNIT PROTEIN BL27M"/>
    <property type="match status" value="1"/>
</dbReference>
<dbReference type="Pfam" id="PF01016">
    <property type="entry name" value="Ribosomal_L27"/>
    <property type="match status" value="1"/>
</dbReference>
<dbReference type="GO" id="GO:0005840">
    <property type="term" value="C:ribosome"/>
    <property type="evidence" value="ECO:0007669"/>
    <property type="project" value="UniProtKB-KW"/>
</dbReference>
<name>A0A0G1U268_9BACT</name>
<evidence type="ECO:0000256" key="5">
    <source>
        <dbReference type="ARBA" id="ARBA00035477"/>
    </source>
</evidence>
<reference evidence="6 7" key="1">
    <citation type="journal article" date="2015" name="Nature">
        <title>rRNA introns, odd ribosomes, and small enigmatic genomes across a large radiation of phyla.</title>
        <authorList>
            <person name="Brown C.T."/>
            <person name="Hug L.A."/>
            <person name="Thomas B.C."/>
            <person name="Sharon I."/>
            <person name="Castelle C.J."/>
            <person name="Singh A."/>
            <person name="Wilkins M.J."/>
            <person name="Williams K.H."/>
            <person name="Banfield J.F."/>
        </authorList>
    </citation>
    <scope>NUCLEOTIDE SEQUENCE [LARGE SCALE GENOMIC DNA]</scope>
</reference>
<proteinExistence type="inferred from homology"/>
<sequence length="84" mass="8878">MAHVKAGGVAKGNKDSVSKRLGVKIYGGQYASPGNIIIRQKGTKVHPGKGVLMGRDFTIFAIVKGLVTFSQRLGKQVVSVLPQS</sequence>
<dbReference type="PATRIC" id="fig|1618445.3.peg.392"/>
<dbReference type="AlphaFoldDB" id="A0A0G1U268"/>
<organism evidence="6 7">
    <name type="scientific">Candidatus Gottesmanbacteria bacterium GW2011_GWA2_47_9</name>
    <dbReference type="NCBI Taxonomy" id="1618445"/>
    <lineage>
        <taxon>Bacteria</taxon>
        <taxon>Candidatus Gottesmaniibacteriota</taxon>
    </lineage>
</organism>
<comment type="caution">
    <text evidence="6">The sequence shown here is derived from an EMBL/GenBank/DDBJ whole genome shotgun (WGS) entry which is preliminary data.</text>
</comment>
<dbReference type="InterPro" id="IPR001684">
    <property type="entry name" value="Ribosomal_bL27"/>
</dbReference>